<sequence>MELGWVLVLLLSLLLAHRLWRRQGAATSPPPEIADYLADAILTVEADGRIGYANPAASHLLGYDRQELIGLCVERLVPEQQRHHHQHWRSAFAATGQSRPLGQLNALAARHKSGRSIPVRISLVSLPRQQDPLHPILVTLYPALDNEEVFEQVQQDAGVGTWEWDIEQDRLSWSRSVFNMFGLDPNRFKASYDAYLGVVHPDDRERVDRSVQGSLDSGTPYQIEYRIIRNGEVRRLLERNYLHRDAQGVLRHMWGSVVDVTEKRRAEARLQLAETVFSHCAEGIAVFDSSQQVVRTNAALLDITGCDEPGVSRLLDRDLLFQADAGTPVSLPDLLEEPGAKDGEWRGELILKRRDGDCIPVLASVSSIGGNNAEVSEYVLVCSDIRQLKEQQRQLQHLAMHDSLTGLPNRRLFAEHLERALARSQRSGERLAVIFADLDGFKLVNDRFGHEAGDELLCQLATRFEGLLRSSDTVARIGGDEFAFILPDCGNDEALAALLARLISDGACPHRGISVTLSLGAACYPDHGTEGAELLIVADQTMYRAKNSGKNRFQIAPDERPRTVSS</sequence>
<reference evidence="5" key="1">
    <citation type="journal article" date="2019" name="Int. J. Syst. Evol. Microbiol.">
        <title>The Global Catalogue of Microorganisms (GCM) 10K type strain sequencing project: providing services to taxonomists for standard genome sequencing and annotation.</title>
        <authorList>
            <consortium name="The Broad Institute Genomics Platform"/>
            <consortium name="The Broad Institute Genome Sequencing Center for Infectious Disease"/>
            <person name="Wu L."/>
            <person name="Ma J."/>
        </authorList>
    </citation>
    <scope>NUCLEOTIDE SEQUENCE [LARGE SCALE GENOMIC DNA]</scope>
    <source>
        <strain evidence="5">NBRC 111756</strain>
    </source>
</reference>
<dbReference type="Proteomes" id="UP001596422">
    <property type="component" value="Unassembled WGS sequence"/>
</dbReference>
<dbReference type="PANTHER" id="PTHR44757:SF2">
    <property type="entry name" value="BIOFILM ARCHITECTURE MAINTENANCE PROTEIN MBAA"/>
    <property type="match status" value="1"/>
</dbReference>
<feature type="domain" description="PAS" evidence="1">
    <location>
        <begin position="146"/>
        <end position="218"/>
    </location>
</feature>
<protein>
    <submittedName>
        <fullName evidence="4">Diguanylate cyclase domain-containing protein</fullName>
        <ecNumber evidence="4">2.7.7.65</ecNumber>
    </submittedName>
</protein>
<dbReference type="Gene3D" id="3.30.70.270">
    <property type="match status" value="1"/>
</dbReference>
<dbReference type="PROSITE" id="PS50112">
    <property type="entry name" value="PAS"/>
    <property type="match status" value="2"/>
</dbReference>
<feature type="domain" description="PAC" evidence="2">
    <location>
        <begin position="345"/>
        <end position="397"/>
    </location>
</feature>
<dbReference type="PROSITE" id="PS50113">
    <property type="entry name" value="PAC"/>
    <property type="match status" value="2"/>
</dbReference>
<dbReference type="SMART" id="SM00267">
    <property type="entry name" value="GGDEF"/>
    <property type="match status" value="1"/>
</dbReference>
<feature type="domain" description="GGDEF" evidence="3">
    <location>
        <begin position="429"/>
        <end position="558"/>
    </location>
</feature>
<dbReference type="NCBIfam" id="TIGR00229">
    <property type="entry name" value="sensory_box"/>
    <property type="match status" value="3"/>
</dbReference>
<dbReference type="InterPro" id="IPR013655">
    <property type="entry name" value="PAS_fold_3"/>
</dbReference>
<keyword evidence="4" id="KW-0548">Nucleotidyltransferase</keyword>
<accession>A0ABW1ZY88</accession>
<dbReference type="NCBIfam" id="TIGR00254">
    <property type="entry name" value="GGDEF"/>
    <property type="match status" value="1"/>
</dbReference>
<dbReference type="SUPFAM" id="SSF55785">
    <property type="entry name" value="PYP-like sensor domain (PAS domain)"/>
    <property type="match status" value="3"/>
</dbReference>
<feature type="domain" description="PAS" evidence="1">
    <location>
        <begin position="32"/>
        <end position="70"/>
    </location>
</feature>
<evidence type="ECO:0000313" key="4">
    <source>
        <dbReference type="EMBL" id="MFC6670170.1"/>
    </source>
</evidence>
<dbReference type="Gene3D" id="2.10.70.100">
    <property type="match status" value="1"/>
</dbReference>
<evidence type="ECO:0000259" key="3">
    <source>
        <dbReference type="PROSITE" id="PS50887"/>
    </source>
</evidence>
<dbReference type="InterPro" id="IPR043128">
    <property type="entry name" value="Rev_trsase/Diguanyl_cyclase"/>
</dbReference>
<dbReference type="EMBL" id="JBHSWE010000001">
    <property type="protein sequence ID" value="MFC6670170.1"/>
    <property type="molecule type" value="Genomic_DNA"/>
</dbReference>
<proteinExistence type="predicted"/>
<dbReference type="Pfam" id="PF00990">
    <property type="entry name" value="GGDEF"/>
    <property type="match status" value="1"/>
</dbReference>
<evidence type="ECO:0000259" key="2">
    <source>
        <dbReference type="PROSITE" id="PS50113"/>
    </source>
</evidence>
<dbReference type="PROSITE" id="PS50887">
    <property type="entry name" value="GGDEF"/>
    <property type="match status" value="1"/>
</dbReference>
<evidence type="ECO:0000259" key="1">
    <source>
        <dbReference type="PROSITE" id="PS50112"/>
    </source>
</evidence>
<dbReference type="EC" id="2.7.7.65" evidence="4"/>
<dbReference type="Pfam" id="PF13426">
    <property type="entry name" value="PAS_9"/>
    <property type="match status" value="1"/>
</dbReference>
<dbReference type="CDD" id="cd01949">
    <property type="entry name" value="GGDEF"/>
    <property type="match status" value="1"/>
</dbReference>
<dbReference type="InterPro" id="IPR052155">
    <property type="entry name" value="Biofilm_reg_signaling"/>
</dbReference>
<feature type="domain" description="PAC" evidence="2">
    <location>
        <begin position="219"/>
        <end position="272"/>
    </location>
</feature>
<dbReference type="InterPro" id="IPR001610">
    <property type="entry name" value="PAC"/>
</dbReference>
<name>A0ABW1ZY88_9GAMM</name>
<dbReference type="GO" id="GO:0052621">
    <property type="term" value="F:diguanylate cyclase activity"/>
    <property type="evidence" value="ECO:0007669"/>
    <property type="project" value="UniProtKB-EC"/>
</dbReference>
<dbReference type="InterPro" id="IPR035965">
    <property type="entry name" value="PAS-like_dom_sf"/>
</dbReference>
<dbReference type="SMART" id="SM00086">
    <property type="entry name" value="PAC"/>
    <property type="match status" value="2"/>
</dbReference>
<dbReference type="PANTHER" id="PTHR44757">
    <property type="entry name" value="DIGUANYLATE CYCLASE DGCP"/>
    <property type="match status" value="1"/>
</dbReference>
<dbReference type="InterPro" id="IPR013656">
    <property type="entry name" value="PAS_4"/>
</dbReference>
<keyword evidence="5" id="KW-1185">Reference proteome</keyword>
<keyword evidence="4" id="KW-0808">Transferase</keyword>
<dbReference type="Pfam" id="PF08448">
    <property type="entry name" value="PAS_4"/>
    <property type="match status" value="1"/>
</dbReference>
<dbReference type="SMART" id="SM00091">
    <property type="entry name" value="PAS"/>
    <property type="match status" value="3"/>
</dbReference>
<dbReference type="InterPro" id="IPR000700">
    <property type="entry name" value="PAS-assoc_C"/>
</dbReference>
<evidence type="ECO:0000313" key="5">
    <source>
        <dbReference type="Proteomes" id="UP001596422"/>
    </source>
</evidence>
<dbReference type="CDD" id="cd00130">
    <property type="entry name" value="PAS"/>
    <property type="match status" value="3"/>
</dbReference>
<dbReference type="Pfam" id="PF08447">
    <property type="entry name" value="PAS_3"/>
    <property type="match status" value="1"/>
</dbReference>
<comment type="caution">
    <text evidence="4">The sequence shown here is derived from an EMBL/GenBank/DDBJ whole genome shotgun (WGS) entry which is preliminary data.</text>
</comment>
<dbReference type="InterPro" id="IPR029787">
    <property type="entry name" value="Nucleotide_cyclase"/>
</dbReference>
<dbReference type="InterPro" id="IPR000160">
    <property type="entry name" value="GGDEF_dom"/>
</dbReference>
<dbReference type="Gene3D" id="3.30.450.20">
    <property type="entry name" value="PAS domain"/>
    <property type="match status" value="3"/>
</dbReference>
<organism evidence="4 5">
    <name type="scientific">Marinobacterium aestuariivivens</name>
    <dbReference type="NCBI Taxonomy" id="1698799"/>
    <lineage>
        <taxon>Bacteria</taxon>
        <taxon>Pseudomonadati</taxon>
        <taxon>Pseudomonadota</taxon>
        <taxon>Gammaproteobacteria</taxon>
        <taxon>Oceanospirillales</taxon>
        <taxon>Oceanospirillaceae</taxon>
        <taxon>Marinobacterium</taxon>
    </lineage>
</organism>
<dbReference type="RefSeq" id="WP_379908678.1">
    <property type="nucleotide sequence ID" value="NZ_JBHSWE010000001.1"/>
</dbReference>
<gene>
    <name evidence="4" type="ORF">ACFQDL_08785</name>
</gene>
<dbReference type="InterPro" id="IPR000014">
    <property type="entry name" value="PAS"/>
</dbReference>
<dbReference type="SUPFAM" id="SSF55073">
    <property type="entry name" value="Nucleotide cyclase"/>
    <property type="match status" value="1"/>
</dbReference>